<evidence type="ECO:0000313" key="3">
    <source>
        <dbReference type="Proteomes" id="UP000659223"/>
    </source>
</evidence>
<evidence type="ECO:0000313" key="2">
    <source>
        <dbReference type="EMBL" id="GGX75625.1"/>
    </source>
</evidence>
<gene>
    <name evidence="2" type="ORF">GCM10010324_21360</name>
</gene>
<reference evidence="3" key="1">
    <citation type="journal article" date="2019" name="Int. J. Syst. Evol. Microbiol.">
        <title>The Global Catalogue of Microorganisms (GCM) 10K type strain sequencing project: providing services to taxonomists for standard genome sequencing and annotation.</title>
        <authorList>
            <consortium name="The Broad Institute Genomics Platform"/>
            <consortium name="The Broad Institute Genome Sequencing Center for Infectious Disease"/>
            <person name="Wu L."/>
            <person name="Ma J."/>
        </authorList>
    </citation>
    <scope>NUCLEOTIDE SEQUENCE [LARGE SCALE GENOMIC DNA]</scope>
    <source>
        <strain evidence="3">JCM 4586</strain>
    </source>
</reference>
<dbReference type="Proteomes" id="UP000659223">
    <property type="component" value="Unassembled WGS sequence"/>
</dbReference>
<protein>
    <submittedName>
        <fullName evidence="2">Uncharacterized protein</fullName>
    </submittedName>
</protein>
<comment type="caution">
    <text evidence="2">The sequence shown here is derived from an EMBL/GenBank/DDBJ whole genome shotgun (WGS) entry which is preliminary data.</text>
</comment>
<feature type="region of interest" description="Disordered" evidence="1">
    <location>
        <begin position="45"/>
        <end position="69"/>
    </location>
</feature>
<accession>A0ABQ2Y8P2</accession>
<feature type="region of interest" description="Disordered" evidence="1">
    <location>
        <begin position="1"/>
        <end position="24"/>
    </location>
</feature>
<organism evidence="2 3">
    <name type="scientific">Streptomyces hiroshimensis</name>
    <dbReference type="NCBI Taxonomy" id="66424"/>
    <lineage>
        <taxon>Bacteria</taxon>
        <taxon>Bacillati</taxon>
        <taxon>Actinomycetota</taxon>
        <taxon>Actinomycetes</taxon>
        <taxon>Kitasatosporales</taxon>
        <taxon>Streptomycetaceae</taxon>
        <taxon>Streptomyces</taxon>
    </lineage>
</organism>
<evidence type="ECO:0000256" key="1">
    <source>
        <dbReference type="SAM" id="MobiDB-lite"/>
    </source>
</evidence>
<dbReference type="EMBL" id="BMUT01000003">
    <property type="protein sequence ID" value="GGX75625.1"/>
    <property type="molecule type" value="Genomic_DNA"/>
</dbReference>
<proteinExistence type="predicted"/>
<sequence length="69" mass="8057">MTARDRAGNVRHHHLERPYEEDTLPTSFSRILSESDLEEVRKQYLQALTELEEAEDEEPTDDTPTAERT</sequence>
<keyword evidence="3" id="KW-1185">Reference proteome</keyword>
<feature type="compositionally biased region" description="Acidic residues" evidence="1">
    <location>
        <begin position="50"/>
        <end position="61"/>
    </location>
</feature>
<name>A0ABQ2Y8P2_9ACTN</name>